<sequence>MKRLLLIVAAILIVAALAFFQNKRLAALRADTARLLAQTQGDSASDGESPATASSSLGVSEEKVAAVHEAMVEMIVAFREMRSSGRRDGDLNFVEQRKQMLLTAKDFSAENIASLIAALQRDERLAELTADQRIEACFELFLEVAPKAFLDYLEAHRDLPDWQQRFDRCYRAWLQVSPQEAMARFEEKKGNADYETTSTRQSAMLALAASDPDRMLEMAMSPKYAADPDALAHLGGFVDDRLDTLADHLRFMAALRRAEEKRGDSPLLATVRKDYVREMTNQLERWPFEDVRTLVDGEFTPQEKFQVAVGASHQGDLENRGKWADWFLDIDPKTWDTWIADQPNKFKHPVVDLVCNWGREDPVSAASWMEKMPEGELRSATVLGFAWTIADGDPEMAASYLPEIPDSKGRKNLVKKIGRARE</sequence>
<name>A0ABW2L920_9BACT</name>
<reference evidence="2" key="1">
    <citation type="journal article" date="2019" name="Int. J. Syst. Evol. Microbiol.">
        <title>The Global Catalogue of Microorganisms (GCM) 10K type strain sequencing project: providing services to taxonomists for standard genome sequencing and annotation.</title>
        <authorList>
            <consortium name="The Broad Institute Genomics Platform"/>
            <consortium name="The Broad Institute Genome Sequencing Center for Infectious Disease"/>
            <person name="Wu L."/>
            <person name="Ma J."/>
        </authorList>
    </citation>
    <scope>NUCLEOTIDE SEQUENCE [LARGE SCALE GENOMIC DNA]</scope>
    <source>
        <strain evidence="2">CGMCC 4.1467</strain>
    </source>
</reference>
<keyword evidence="2" id="KW-1185">Reference proteome</keyword>
<organism evidence="1 2">
    <name type="scientific">Haloferula chungangensis</name>
    <dbReference type="NCBI Taxonomy" id="1048331"/>
    <lineage>
        <taxon>Bacteria</taxon>
        <taxon>Pseudomonadati</taxon>
        <taxon>Verrucomicrobiota</taxon>
        <taxon>Verrucomicrobiia</taxon>
        <taxon>Verrucomicrobiales</taxon>
        <taxon>Verrucomicrobiaceae</taxon>
        <taxon>Haloferula</taxon>
    </lineage>
</organism>
<evidence type="ECO:0008006" key="3">
    <source>
        <dbReference type="Google" id="ProtNLM"/>
    </source>
</evidence>
<comment type="caution">
    <text evidence="1">The sequence shown here is derived from an EMBL/GenBank/DDBJ whole genome shotgun (WGS) entry which is preliminary data.</text>
</comment>
<gene>
    <name evidence="1" type="ORF">ACFQY0_10365</name>
</gene>
<protein>
    <recommendedName>
        <fullName evidence="3">HEAT repeat domain-containing protein</fullName>
    </recommendedName>
</protein>
<accession>A0ABW2L920</accession>
<dbReference type="RefSeq" id="WP_379711998.1">
    <property type="nucleotide sequence ID" value="NZ_JBHTBS010000004.1"/>
</dbReference>
<evidence type="ECO:0000313" key="1">
    <source>
        <dbReference type="EMBL" id="MFC7337581.1"/>
    </source>
</evidence>
<dbReference type="Proteomes" id="UP001596472">
    <property type="component" value="Unassembled WGS sequence"/>
</dbReference>
<evidence type="ECO:0000313" key="2">
    <source>
        <dbReference type="Proteomes" id="UP001596472"/>
    </source>
</evidence>
<dbReference type="EMBL" id="JBHTBS010000004">
    <property type="protein sequence ID" value="MFC7337581.1"/>
    <property type="molecule type" value="Genomic_DNA"/>
</dbReference>
<proteinExistence type="predicted"/>